<dbReference type="GO" id="GO:0016567">
    <property type="term" value="P:protein ubiquitination"/>
    <property type="evidence" value="ECO:0007669"/>
    <property type="project" value="UniProtKB-UniPathway"/>
</dbReference>
<dbReference type="FunFam" id="1.25.10.10:FF:000392">
    <property type="entry name" value="RING-type E3 ubiquitin transferase"/>
    <property type="match status" value="1"/>
</dbReference>
<gene>
    <name evidence="10" type="ORF">OsJ_27352</name>
</gene>
<feature type="compositionally biased region" description="Basic residues" evidence="8">
    <location>
        <begin position="1"/>
        <end position="10"/>
    </location>
</feature>
<dbReference type="PANTHER" id="PTHR23315:SF221">
    <property type="entry name" value="RING-TYPE E3 UBIQUITIN TRANSFERASE"/>
    <property type="match status" value="1"/>
</dbReference>
<evidence type="ECO:0000313" key="10">
    <source>
        <dbReference type="EMBL" id="EAZ42772.1"/>
    </source>
</evidence>
<dbReference type="Pfam" id="PF04564">
    <property type="entry name" value="U-box"/>
    <property type="match status" value="1"/>
</dbReference>
<keyword evidence="4" id="KW-0808">Transferase</keyword>
<dbReference type="PANTHER" id="PTHR23315">
    <property type="entry name" value="U BOX DOMAIN-CONTAINING"/>
    <property type="match status" value="1"/>
</dbReference>
<dbReference type="AlphaFoldDB" id="A3BT83"/>
<keyword evidence="5" id="KW-0833">Ubl conjugation pathway</keyword>
<dbReference type="InterPro" id="IPR013083">
    <property type="entry name" value="Znf_RING/FYVE/PHD"/>
</dbReference>
<dbReference type="InterPro" id="IPR000225">
    <property type="entry name" value="Armadillo"/>
</dbReference>
<feature type="coiled-coil region" evidence="7">
    <location>
        <begin position="188"/>
        <end position="233"/>
    </location>
</feature>
<evidence type="ECO:0000256" key="2">
    <source>
        <dbReference type="ARBA" id="ARBA00004906"/>
    </source>
</evidence>
<evidence type="ECO:0000256" key="5">
    <source>
        <dbReference type="ARBA" id="ARBA00022786"/>
    </source>
</evidence>
<name>A3BT83_ORYSJ</name>
<dbReference type="InterPro" id="IPR016024">
    <property type="entry name" value="ARM-type_fold"/>
</dbReference>
<dbReference type="Proteomes" id="UP000007752">
    <property type="component" value="Chromosome 8"/>
</dbReference>
<feature type="repeat" description="ARM" evidence="6">
    <location>
        <begin position="364"/>
        <end position="408"/>
    </location>
</feature>
<comment type="catalytic activity">
    <reaction evidence="1">
        <text>S-ubiquitinyl-[E2 ubiquitin-conjugating enzyme]-L-cysteine + [acceptor protein]-L-lysine = [E2 ubiquitin-conjugating enzyme]-L-cysteine + N(6)-ubiquitinyl-[acceptor protein]-L-lysine.</text>
        <dbReference type="EC" id="2.3.2.27"/>
    </reaction>
</comment>
<feature type="domain" description="U-box" evidence="9">
    <location>
        <begin position="47"/>
        <end position="118"/>
    </location>
</feature>
<sequence length="585" mass="61646">MGAPRARRWKLLLPPFHSAKRKPPLPPPPPAPVAVAPAPGKEEEEEVMPEEFLCPISGAPMADPVILPPGRTYERACVDACAGLSLCPPGASAATAAAIPNDALRAAIRTWCARHGRAPPAPPSAAEAREAALLRAVPAAAARTTTVAAMVPARSSSNLSCSSRASAASTSSSGSSSEMATVEVPRAKEVAELRVAEAEEEMEKEKEVAVLRVAEAEEEKEVAVLRVAEAKEEEEEVVMVVAKVVEKGDEDQVEAAMAVLLRETRESEERRRALCVPRLLAALRRVLHSKRHTPKAHADAAAALANLTNEPENRIPIVRAGAVTALVEVLSLGTASPEACEHAAGALFGLALDEENRAAIGVLGAVQPLLDLFTSRDHAPRARRDAGMALYHLSLSAVNQSKLARAPAAAKNLLSIASDSTTAEPMPIRRLALMVICNLAKCAEGRAALMDTGAVATVSAILSDDTHRSELEELCVVALFGMSRGNPRFRGLARAAGADRPLILISERAPAGAHKEMARKALRVVLGLGDDSERDLPDFMNSARNVNGIAGSSVPVHRRGAASWAAAPPAQTPPNAHQWRSVCID</sequence>
<proteinExistence type="predicted"/>
<dbReference type="FunFam" id="3.30.40.10:FF:000491">
    <property type="entry name" value="RING-type E3 ubiquitin transferase"/>
    <property type="match status" value="1"/>
</dbReference>
<feature type="repeat" description="ARM" evidence="6">
    <location>
        <begin position="278"/>
        <end position="322"/>
    </location>
</feature>
<evidence type="ECO:0000256" key="7">
    <source>
        <dbReference type="SAM" id="Coils"/>
    </source>
</evidence>
<dbReference type="InterPro" id="IPR011989">
    <property type="entry name" value="ARM-like"/>
</dbReference>
<dbReference type="InterPro" id="IPR003613">
    <property type="entry name" value="Ubox_domain"/>
</dbReference>
<dbReference type="SMART" id="SM00504">
    <property type="entry name" value="Ubox"/>
    <property type="match status" value="1"/>
</dbReference>
<feature type="region of interest" description="Disordered" evidence="8">
    <location>
        <begin position="566"/>
        <end position="585"/>
    </location>
</feature>
<dbReference type="GO" id="GO:0061630">
    <property type="term" value="F:ubiquitin protein ligase activity"/>
    <property type="evidence" value="ECO:0007669"/>
    <property type="project" value="UniProtKB-EC"/>
</dbReference>
<dbReference type="EC" id="2.3.2.27" evidence="3"/>
<dbReference type="UniPathway" id="UPA00143"/>
<dbReference type="Gene3D" id="3.30.40.10">
    <property type="entry name" value="Zinc/RING finger domain, C3HC4 (zinc finger)"/>
    <property type="match status" value="1"/>
</dbReference>
<dbReference type="Pfam" id="PF00514">
    <property type="entry name" value="Arm"/>
    <property type="match status" value="1"/>
</dbReference>
<dbReference type="Gene3D" id="1.25.10.10">
    <property type="entry name" value="Leucine-rich Repeat Variant"/>
    <property type="match status" value="2"/>
</dbReference>
<feature type="compositionally biased region" description="Low complexity" evidence="8">
    <location>
        <begin position="566"/>
        <end position="576"/>
    </location>
</feature>
<evidence type="ECO:0000256" key="4">
    <source>
        <dbReference type="ARBA" id="ARBA00022679"/>
    </source>
</evidence>
<evidence type="ECO:0000256" key="6">
    <source>
        <dbReference type="PROSITE-ProRule" id="PRU00259"/>
    </source>
</evidence>
<dbReference type="CDD" id="cd16453">
    <property type="entry name" value="RING-Ubox"/>
    <property type="match status" value="1"/>
</dbReference>
<reference evidence="10" key="2">
    <citation type="submission" date="2008-12" db="EMBL/GenBank/DDBJ databases">
        <title>Improved gene annotation of the rice (Oryza sativa) genomes.</title>
        <authorList>
            <person name="Wang J."/>
            <person name="Li R."/>
            <person name="Fan W."/>
            <person name="Huang Q."/>
            <person name="Zhang J."/>
            <person name="Zhou Y."/>
            <person name="Hu Y."/>
            <person name="Zi S."/>
            <person name="Li J."/>
            <person name="Ni P."/>
            <person name="Zheng H."/>
            <person name="Zhang Y."/>
            <person name="Zhao M."/>
            <person name="Hao Q."/>
            <person name="McDermott J."/>
            <person name="Samudrala R."/>
            <person name="Kristiansen K."/>
            <person name="Wong G.K.-S."/>
        </authorList>
    </citation>
    <scope>NUCLEOTIDE SEQUENCE</scope>
</reference>
<evidence type="ECO:0000259" key="9">
    <source>
        <dbReference type="PROSITE" id="PS51698"/>
    </source>
</evidence>
<dbReference type="SMART" id="SM00185">
    <property type="entry name" value="ARM"/>
    <property type="match status" value="3"/>
</dbReference>
<organism evidence="10">
    <name type="scientific">Oryza sativa subsp. japonica</name>
    <name type="common">Rice</name>
    <dbReference type="NCBI Taxonomy" id="39947"/>
    <lineage>
        <taxon>Eukaryota</taxon>
        <taxon>Viridiplantae</taxon>
        <taxon>Streptophyta</taxon>
        <taxon>Embryophyta</taxon>
        <taxon>Tracheophyta</taxon>
        <taxon>Spermatophyta</taxon>
        <taxon>Magnoliopsida</taxon>
        <taxon>Liliopsida</taxon>
        <taxon>Poales</taxon>
        <taxon>Poaceae</taxon>
        <taxon>BOP clade</taxon>
        <taxon>Oryzoideae</taxon>
        <taxon>Oryzeae</taxon>
        <taxon>Oryzinae</taxon>
        <taxon>Oryza</taxon>
        <taxon>Oryza sativa</taxon>
    </lineage>
</organism>
<dbReference type="SUPFAM" id="SSF57850">
    <property type="entry name" value="RING/U-box"/>
    <property type="match status" value="1"/>
</dbReference>
<evidence type="ECO:0000256" key="3">
    <source>
        <dbReference type="ARBA" id="ARBA00012483"/>
    </source>
</evidence>
<feature type="repeat" description="ARM" evidence="6">
    <location>
        <begin position="321"/>
        <end position="360"/>
    </location>
</feature>
<protein>
    <recommendedName>
        <fullName evidence="3">RING-type E3 ubiquitin transferase</fullName>
        <ecNumber evidence="3">2.3.2.27</ecNumber>
    </recommendedName>
</protein>
<feature type="compositionally biased region" description="Low complexity" evidence="8">
    <location>
        <begin position="159"/>
        <end position="177"/>
    </location>
</feature>
<dbReference type="PROSITE" id="PS50176">
    <property type="entry name" value="ARM_REPEAT"/>
    <property type="match status" value="3"/>
</dbReference>
<dbReference type="PROSITE" id="PS51698">
    <property type="entry name" value="U_BOX"/>
    <property type="match status" value="1"/>
</dbReference>
<dbReference type="EMBL" id="CM000145">
    <property type="protein sequence ID" value="EAZ42772.1"/>
    <property type="molecule type" value="Genomic_DNA"/>
</dbReference>
<accession>A3BT83</accession>
<comment type="pathway">
    <text evidence="2">Protein modification; protein ubiquitination.</text>
</comment>
<dbReference type="FunFam" id="1.25.10.10:FF:000285">
    <property type="entry name" value="RING-type E3 ubiquitin transferase"/>
    <property type="match status" value="1"/>
</dbReference>
<evidence type="ECO:0000256" key="8">
    <source>
        <dbReference type="SAM" id="MobiDB-lite"/>
    </source>
</evidence>
<keyword evidence="7" id="KW-0175">Coiled coil</keyword>
<evidence type="ECO:0000256" key="1">
    <source>
        <dbReference type="ARBA" id="ARBA00000900"/>
    </source>
</evidence>
<feature type="region of interest" description="Disordered" evidence="8">
    <location>
        <begin position="159"/>
        <end position="183"/>
    </location>
</feature>
<dbReference type="SUPFAM" id="SSF48371">
    <property type="entry name" value="ARM repeat"/>
    <property type="match status" value="1"/>
</dbReference>
<reference evidence="10" key="1">
    <citation type="journal article" date="2005" name="PLoS Biol.">
        <title>The genomes of Oryza sativa: a history of duplications.</title>
        <authorList>
            <person name="Yu J."/>
            <person name="Wang J."/>
            <person name="Lin W."/>
            <person name="Li S."/>
            <person name="Li H."/>
            <person name="Zhou J."/>
            <person name="Ni P."/>
            <person name="Dong W."/>
            <person name="Hu S."/>
            <person name="Zeng C."/>
            <person name="Zhang J."/>
            <person name="Zhang Y."/>
            <person name="Li R."/>
            <person name="Xu Z."/>
            <person name="Li S."/>
            <person name="Li X."/>
            <person name="Zheng H."/>
            <person name="Cong L."/>
            <person name="Lin L."/>
            <person name="Yin J."/>
            <person name="Geng J."/>
            <person name="Li G."/>
            <person name="Shi J."/>
            <person name="Liu J."/>
            <person name="Lv H."/>
            <person name="Li J."/>
            <person name="Wang J."/>
            <person name="Deng Y."/>
            <person name="Ran L."/>
            <person name="Shi X."/>
            <person name="Wang X."/>
            <person name="Wu Q."/>
            <person name="Li C."/>
            <person name="Ren X."/>
            <person name="Wang J."/>
            <person name="Wang X."/>
            <person name="Li D."/>
            <person name="Liu D."/>
            <person name="Zhang X."/>
            <person name="Ji Z."/>
            <person name="Zhao W."/>
            <person name="Sun Y."/>
            <person name="Zhang Z."/>
            <person name="Bao J."/>
            <person name="Han Y."/>
            <person name="Dong L."/>
            <person name="Ji J."/>
            <person name="Chen P."/>
            <person name="Wu S."/>
            <person name="Liu J."/>
            <person name="Xiao Y."/>
            <person name="Bu D."/>
            <person name="Tan J."/>
            <person name="Yang L."/>
            <person name="Ye C."/>
            <person name="Zhang J."/>
            <person name="Xu J."/>
            <person name="Zhou Y."/>
            <person name="Yu Y."/>
            <person name="Zhang B."/>
            <person name="Zhuang S."/>
            <person name="Wei H."/>
            <person name="Liu B."/>
            <person name="Lei M."/>
            <person name="Yu H."/>
            <person name="Li Y."/>
            <person name="Xu H."/>
            <person name="Wei S."/>
            <person name="He X."/>
            <person name="Fang L."/>
            <person name="Zhang Z."/>
            <person name="Zhang Y."/>
            <person name="Huang X."/>
            <person name="Su Z."/>
            <person name="Tong W."/>
            <person name="Li J."/>
            <person name="Tong Z."/>
            <person name="Li S."/>
            <person name="Ye J."/>
            <person name="Wang L."/>
            <person name="Fang L."/>
            <person name="Lei T."/>
            <person name="Chen C."/>
            <person name="Chen H."/>
            <person name="Xu Z."/>
            <person name="Li H."/>
            <person name="Huang H."/>
            <person name="Zhang F."/>
            <person name="Xu H."/>
            <person name="Li N."/>
            <person name="Zhao C."/>
            <person name="Li S."/>
            <person name="Dong L."/>
            <person name="Huang Y."/>
            <person name="Li L."/>
            <person name="Xi Y."/>
            <person name="Qi Q."/>
            <person name="Li W."/>
            <person name="Zhang B."/>
            <person name="Hu W."/>
            <person name="Zhang Y."/>
            <person name="Tian X."/>
            <person name="Jiao Y."/>
            <person name="Liang X."/>
            <person name="Jin J."/>
            <person name="Gao L."/>
            <person name="Zheng W."/>
            <person name="Hao B."/>
            <person name="Liu S."/>
            <person name="Wang W."/>
            <person name="Yuan L."/>
            <person name="Cao M."/>
            <person name="McDermott J."/>
            <person name="Samudrala R."/>
            <person name="Wang J."/>
            <person name="Wong G.K."/>
            <person name="Yang H."/>
        </authorList>
    </citation>
    <scope>NUCLEOTIDE SEQUENCE [LARGE SCALE GENOMIC DNA]</scope>
</reference>
<feature type="region of interest" description="Disordered" evidence="8">
    <location>
        <begin position="1"/>
        <end position="44"/>
    </location>
</feature>